<feature type="compositionally biased region" description="Basic and acidic residues" evidence="1">
    <location>
        <begin position="500"/>
        <end position="527"/>
    </location>
</feature>
<dbReference type="PANTHER" id="PTHR23244">
    <property type="entry name" value="KELCH REPEAT DOMAIN"/>
    <property type="match status" value="1"/>
</dbReference>
<feature type="transmembrane region" description="Helical" evidence="2">
    <location>
        <begin position="415"/>
        <end position="440"/>
    </location>
</feature>
<dbReference type="SUPFAM" id="SSF50965">
    <property type="entry name" value="Galactose oxidase, central domain"/>
    <property type="match status" value="1"/>
</dbReference>
<accession>A0ABR1YN22</accession>
<dbReference type="PANTHER" id="PTHR23244:SF490">
    <property type="entry name" value="KELCH REPEAT PROTEIN"/>
    <property type="match status" value="1"/>
</dbReference>
<evidence type="ECO:0000313" key="4">
    <source>
        <dbReference type="Proteomes" id="UP001492380"/>
    </source>
</evidence>
<evidence type="ECO:0000313" key="3">
    <source>
        <dbReference type="EMBL" id="KAK8233898.1"/>
    </source>
</evidence>
<dbReference type="InterPro" id="IPR015915">
    <property type="entry name" value="Kelch-typ_b-propeller"/>
</dbReference>
<organism evidence="3 4">
    <name type="scientific">Phyllosticta capitalensis</name>
    <dbReference type="NCBI Taxonomy" id="121624"/>
    <lineage>
        <taxon>Eukaryota</taxon>
        <taxon>Fungi</taxon>
        <taxon>Dikarya</taxon>
        <taxon>Ascomycota</taxon>
        <taxon>Pezizomycotina</taxon>
        <taxon>Dothideomycetes</taxon>
        <taxon>Dothideomycetes incertae sedis</taxon>
        <taxon>Botryosphaeriales</taxon>
        <taxon>Phyllostictaceae</taxon>
        <taxon>Phyllosticta</taxon>
    </lineage>
</organism>
<feature type="region of interest" description="Disordered" evidence="1">
    <location>
        <begin position="454"/>
        <end position="527"/>
    </location>
</feature>
<dbReference type="EMBL" id="JBBWRZ010000006">
    <property type="protein sequence ID" value="KAK8233898.1"/>
    <property type="molecule type" value="Genomic_DNA"/>
</dbReference>
<gene>
    <name evidence="3" type="ORF">HDK90DRAFT_283790</name>
</gene>
<proteinExistence type="predicted"/>
<reference evidence="3 4" key="1">
    <citation type="submission" date="2024-04" db="EMBL/GenBank/DDBJ databases">
        <title>Phyllosticta paracitricarpa is synonymous to the EU quarantine fungus P. citricarpa based on phylogenomic analyses.</title>
        <authorList>
            <consortium name="Lawrence Berkeley National Laboratory"/>
            <person name="Van Ingen-Buijs V.A."/>
            <person name="Van Westerhoven A.C."/>
            <person name="Haridas S."/>
            <person name="Skiadas P."/>
            <person name="Martin F."/>
            <person name="Groenewald J.Z."/>
            <person name="Crous P.W."/>
            <person name="Seidl M.F."/>
        </authorList>
    </citation>
    <scope>NUCLEOTIDE SEQUENCE [LARGE SCALE GENOMIC DNA]</scope>
    <source>
        <strain evidence="3 4">CBS 123374</strain>
    </source>
</reference>
<name>A0ABR1YN22_9PEZI</name>
<feature type="compositionally biased region" description="Low complexity" evidence="1">
    <location>
        <begin position="390"/>
        <end position="410"/>
    </location>
</feature>
<evidence type="ECO:0000256" key="2">
    <source>
        <dbReference type="SAM" id="Phobius"/>
    </source>
</evidence>
<dbReference type="Gene3D" id="2.120.10.80">
    <property type="entry name" value="Kelch-type beta propeller"/>
    <property type="match status" value="1"/>
</dbReference>
<dbReference type="InterPro" id="IPR011043">
    <property type="entry name" value="Gal_Oxase/kelch_b-propeller"/>
</dbReference>
<keyword evidence="2" id="KW-0472">Membrane</keyword>
<keyword evidence="2" id="KW-1133">Transmembrane helix</keyword>
<dbReference type="Proteomes" id="UP001492380">
    <property type="component" value="Unassembled WGS sequence"/>
</dbReference>
<comment type="caution">
    <text evidence="3">The sequence shown here is derived from an EMBL/GenBank/DDBJ whole genome shotgun (WGS) entry which is preliminary data.</text>
</comment>
<feature type="compositionally biased region" description="Basic and acidic residues" evidence="1">
    <location>
        <begin position="469"/>
        <end position="478"/>
    </location>
</feature>
<sequence length="527" mass="56103">MYWLDLENDFAVDGMLGSDTLSQSELPSVSLSTGEREVEGGASGVFFHDHTNMYAYGGFVGDAIKGTNNSLWSYNTTSDSWALAPLDSGTIVFGDNTEGIAASDPATGRSWFTGGWRVDFEGANNLMIVLDTNNSDNLTLDSKSNQGLSTLKGVMVYLRKGESGVLVSFGGDDTIDSYQDSSGVTYWNERDMSSIWLYDISSGVWYNVTAEGDIPPPRTEFCAGLSAAADDSSFQITIHGGWSQENTIALNDVYVLSIPAFRWIKINATGDPDTAENQYAGRHRHHCEVWNDAQLLVVGGEAYANGTSLNDQCNATGHPPIKVLDTSSYTWTTEFYTNKTYEVPAAVYNVVGGNSTGGANVTAPQGGWNSTKLESIFDKTIARDTYVPPSGSSSSISSSAATASNSASSDPSDHAGAIAGGLLGGLAGLALILGGILLWLRKIKLARKAQAAGEAEAGKDDPDSPANELHPDSAREELDGSLMAEAPPDAYRQELSSDGLIHEKPAGPAETVHEMPEKSRRSVHEMA</sequence>
<evidence type="ECO:0000256" key="1">
    <source>
        <dbReference type="SAM" id="MobiDB-lite"/>
    </source>
</evidence>
<keyword evidence="4" id="KW-1185">Reference proteome</keyword>
<keyword evidence="2" id="KW-0812">Transmembrane</keyword>
<evidence type="ECO:0008006" key="5">
    <source>
        <dbReference type="Google" id="ProtNLM"/>
    </source>
</evidence>
<feature type="region of interest" description="Disordered" evidence="1">
    <location>
        <begin position="388"/>
        <end position="412"/>
    </location>
</feature>
<dbReference type="Pfam" id="PF24681">
    <property type="entry name" value="Kelch_KLHDC2_KLHL20_DRC7"/>
    <property type="match status" value="1"/>
</dbReference>
<protein>
    <recommendedName>
        <fullName evidence="5">Kelch repeat protein</fullName>
    </recommendedName>
</protein>